<evidence type="ECO:0000259" key="8">
    <source>
        <dbReference type="Pfam" id="PF02687"/>
    </source>
</evidence>
<feature type="transmembrane region" description="Helical" evidence="7">
    <location>
        <begin position="305"/>
        <end position="329"/>
    </location>
</feature>
<feature type="domain" description="MacB-like periplasmic core" evidence="9">
    <location>
        <begin position="20"/>
        <end position="178"/>
    </location>
</feature>
<dbReference type="AlphaFoldDB" id="A0A2T0BF75"/>
<name>A0A2T0BF75_9CLOT</name>
<dbReference type="Pfam" id="PF02687">
    <property type="entry name" value="FtsX"/>
    <property type="match status" value="2"/>
</dbReference>
<evidence type="ECO:0000256" key="1">
    <source>
        <dbReference type="ARBA" id="ARBA00004651"/>
    </source>
</evidence>
<feature type="transmembrane region" description="Helical" evidence="7">
    <location>
        <begin position="722"/>
        <end position="749"/>
    </location>
</feature>
<feature type="transmembrane region" description="Helical" evidence="7">
    <location>
        <begin position="770"/>
        <end position="798"/>
    </location>
</feature>
<keyword evidence="3 7" id="KW-0812">Transmembrane</keyword>
<keyword evidence="11" id="KW-1185">Reference proteome</keyword>
<sequence>MITSYKELTGKYLSSNKKRSILTIIGIVLSAALICTIGFFIVSMQNAEIERVKSAYGSWHVSYTAPDKELAAKVTGNPKVSRSGFCQQGENIKINEDVSVSPVIASDSALELLPYKIKTGRFPENDHEAAVENWALRYVKKDAKLGDKIKLNGREYTLAGILQDNLDSQVNKTGIFLSRDNNIDRHKSVLLAEISSKTNLRRAVSELDGLPKNKTVEINGKNTPSVVNNSPLIDIEGGGDGKSGLSGLYSTVAIIIGIVLVAAIAVIYNSFQISVVERMRQFGLLRAIGATPAQIRKIVLREASVLSIIGVPLGLICGIIAIFAINLIFRMIGKDMVSMMMKVSISPVVMLISAAVSIAAIYISALLPALFAGRISPLSAISGRTAIVKEKIKRRKNIIISKLFKFEGNMAYKNIKRNRKRYRITVFSIAISVLLFVTFKSFMDMTLNLSGSVNESKNIHFSIQPNIKSGFIKDDTIKGISALNSVSRIYKMYNEYNFVEFIDKSREIEAVKSIDGVYGKNVEVEGEKKVPMNGIVTVYDENALDASKKYLQSGNIDMNKLNEENGVILINKNLVYNKKEKKSYVGPVANIKAGDEIELKYSGETKTTSIDDGNITNSCKESAENSGDIKKVKVLAVLKDEPFDLNGQNGPKLITTREVAEKLTGINDIKPVVLNIAIKDVKNENSAKDQIENIIKSDPSLSLINHLDKNRSTRSVILMIEILVYGFVVVVSLIGSVNIINTLTTNIILRRREFAILKAIGLTQKGLKKMIVLEGFLYAVIGTIYGSIIACGLSYMMYQGTVSVRESSWQIPWIGIAIAAAAAVIIGYLSVLSPLSRINRENLIDTIREDY</sequence>
<gene>
    <name evidence="10" type="primary">ytrF_1</name>
    <name evidence="10" type="ORF">CLLU_28660</name>
</gene>
<dbReference type="InterPro" id="IPR003838">
    <property type="entry name" value="ABC3_permease_C"/>
</dbReference>
<keyword evidence="5 7" id="KW-0472">Membrane</keyword>
<feature type="transmembrane region" description="Helical" evidence="7">
    <location>
        <begin position="248"/>
        <end position="271"/>
    </location>
</feature>
<keyword evidence="2" id="KW-1003">Cell membrane</keyword>
<keyword evidence="4 7" id="KW-1133">Transmembrane helix</keyword>
<feature type="transmembrane region" description="Helical" evidence="7">
    <location>
        <begin position="422"/>
        <end position="443"/>
    </location>
</feature>
<feature type="transmembrane region" description="Helical" evidence="7">
    <location>
        <begin position="810"/>
        <end position="831"/>
    </location>
</feature>
<evidence type="ECO:0000313" key="10">
    <source>
        <dbReference type="EMBL" id="PRR82473.1"/>
    </source>
</evidence>
<evidence type="ECO:0000256" key="6">
    <source>
        <dbReference type="ARBA" id="ARBA00038076"/>
    </source>
</evidence>
<proteinExistence type="inferred from homology"/>
<evidence type="ECO:0000256" key="2">
    <source>
        <dbReference type="ARBA" id="ARBA00022475"/>
    </source>
</evidence>
<dbReference type="RefSeq" id="WP_207656014.1">
    <property type="nucleotide sequence ID" value="NZ_PVXP01000055.1"/>
</dbReference>
<comment type="subcellular location">
    <subcellularLocation>
        <location evidence="1">Cell membrane</location>
        <topology evidence="1">Multi-pass membrane protein</topology>
    </subcellularLocation>
</comment>
<dbReference type="Pfam" id="PF12704">
    <property type="entry name" value="MacB_PCD"/>
    <property type="match status" value="1"/>
</dbReference>
<dbReference type="InterPro" id="IPR025857">
    <property type="entry name" value="MacB_PCD"/>
</dbReference>
<evidence type="ECO:0000259" key="9">
    <source>
        <dbReference type="Pfam" id="PF12704"/>
    </source>
</evidence>
<feature type="transmembrane region" description="Helical" evidence="7">
    <location>
        <begin position="349"/>
        <end position="372"/>
    </location>
</feature>
<protein>
    <submittedName>
        <fullName evidence="10">ABC transporter permease YtrF</fullName>
    </submittedName>
</protein>
<dbReference type="EMBL" id="PVXP01000055">
    <property type="protein sequence ID" value="PRR82473.1"/>
    <property type="molecule type" value="Genomic_DNA"/>
</dbReference>
<feature type="domain" description="ABC3 transporter permease C-terminal" evidence="8">
    <location>
        <begin position="254"/>
        <end position="377"/>
    </location>
</feature>
<comment type="similarity">
    <text evidence="6">Belongs to the ABC-4 integral membrane protein family.</text>
</comment>
<dbReference type="PANTHER" id="PTHR30572:SF4">
    <property type="entry name" value="ABC TRANSPORTER PERMEASE YTRF"/>
    <property type="match status" value="1"/>
</dbReference>
<feature type="transmembrane region" description="Helical" evidence="7">
    <location>
        <begin position="21"/>
        <end position="42"/>
    </location>
</feature>
<evidence type="ECO:0000256" key="4">
    <source>
        <dbReference type="ARBA" id="ARBA00022989"/>
    </source>
</evidence>
<feature type="domain" description="ABC3 transporter permease C-terminal" evidence="8">
    <location>
        <begin position="727"/>
        <end position="842"/>
    </location>
</feature>
<dbReference type="GO" id="GO:0022857">
    <property type="term" value="F:transmembrane transporter activity"/>
    <property type="evidence" value="ECO:0007669"/>
    <property type="project" value="TreeGrafter"/>
</dbReference>
<evidence type="ECO:0000313" key="11">
    <source>
        <dbReference type="Proteomes" id="UP000237798"/>
    </source>
</evidence>
<evidence type="ECO:0000256" key="5">
    <source>
        <dbReference type="ARBA" id="ARBA00023136"/>
    </source>
</evidence>
<dbReference type="Proteomes" id="UP000237798">
    <property type="component" value="Unassembled WGS sequence"/>
</dbReference>
<dbReference type="GO" id="GO:0005886">
    <property type="term" value="C:plasma membrane"/>
    <property type="evidence" value="ECO:0007669"/>
    <property type="project" value="UniProtKB-SubCell"/>
</dbReference>
<evidence type="ECO:0000256" key="3">
    <source>
        <dbReference type="ARBA" id="ARBA00022692"/>
    </source>
</evidence>
<evidence type="ECO:0000256" key="7">
    <source>
        <dbReference type="SAM" id="Phobius"/>
    </source>
</evidence>
<accession>A0A2T0BF75</accession>
<dbReference type="PANTHER" id="PTHR30572">
    <property type="entry name" value="MEMBRANE COMPONENT OF TRANSPORTER-RELATED"/>
    <property type="match status" value="1"/>
</dbReference>
<reference evidence="10 11" key="1">
    <citation type="submission" date="2018-03" db="EMBL/GenBank/DDBJ databases">
        <title>Genome sequence of Clostridium luticellarii DSM 29923.</title>
        <authorList>
            <person name="Poehlein A."/>
            <person name="Daniel R."/>
        </authorList>
    </citation>
    <scope>NUCLEOTIDE SEQUENCE [LARGE SCALE GENOMIC DNA]</scope>
    <source>
        <strain evidence="10 11">DSM 29923</strain>
    </source>
</reference>
<organism evidence="10 11">
    <name type="scientific">Clostridium luticellarii</name>
    <dbReference type="NCBI Taxonomy" id="1691940"/>
    <lineage>
        <taxon>Bacteria</taxon>
        <taxon>Bacillati</taxon>
        <taxon>Bacillota</taxon>
        <taxon>Clostridia</taxon>
        <taxon>Eubacteriales</taxon>
        <taxon>Clostridiaceae</taxon>
        <taxon>Clostridium</taxon>
    </lineage>
</organism>
<comment type="caution">
    <text evidence="10">The sequence shown here is derived from an EMBL/GenBank/DDBJ whole genome shotgun (WGS) entry which is preliminary data.</text>
</comment>
<dbReference type="InterPro" id="IPR050250">
    <property type="entry name" value="Macrolide_Exporter_MacB"/>
</dbReference>